<dbReference type="AlphaFoldDB" id="A0A9X2D3V4"/>
<evidence type="ECO:0000313" key="1">
    <source>
        <dbReference type="EMBL" id="MCM0618738.1"/>
    </source>
</evidence>
<protein>
    <submittedName>
        <fullName evidence="1">Nucleotidyltransferase domain-containing protein</fullName>
    </submittedName>
</protein>
<dbReference type="CDD" id="cd05403">
    <property type="entry name" value="NT_KNTase_like"/>
    <property type="match status" value="1"/>
</dbReference>
<proteinExistence type="predicted"/>
<reference evidence="1" key="1">
    <citation type="submission" date="2022-05" db="EMBL/GenBank/DDBJ databases">
        <authorList>
            <person name="Tuo L."/>
        </authorList>
    </citation>
    <scope>NUCLEOTIDE SEQUENCE</scope>
    <source>
        <strain evidence="1">BSK12Z-4</strain>
    </source>
</reference>
<dbReference type="RefSeq" id="WP_250825709.1">
    <property type="nucleotide sequence ID" value="NZ_JAMOIL010000001.1"/>
</dbReference>
<name>A0A9X2D3V4_9ACTN</name>
<organism evidence="1 2">
    <name type="scientific">Nocardioides bruguierae</name>
    <dbReference type="NCBI Taxonomy" id="2945102"/>
    <lineage>
        <taxon>Bacteria</taxon>
        <taxon>Bacillati</taxon>
        <taxon>Actinomycetota</taxon>
        <taxon>Actinomycetes</taxon>
        <taxon>Propionibacteriales</taxon>
        <taxon>Nocardioidaceae</taxon>
        <taxon>Nocardioides</taxon>
    </lineage>
</organism>
<accession>A0A9X2D3V4</accession>
<gene>
    <name evidence="1" type="ORF">M8330_00350</name>
</gene>
<dbReference type="InterPro" id="IPR043519">
    <property type="entry name" value="NT_sf"/>
</dbReference>
<sequence>MTAISLASPEHLTPERTNLLAEVAERNDATHGDDLLGLILSGSAGRGLATDRSDLDVYVVLTDDATAGRRTTKTAAVDEIPLSLSELAEIPPFGTDYWWYRWSFAWAPVVLDRTGGMLDDLALRQATVSPEEARSILVTHDRLDGWVNYAYRALKSDRDGRVRERRLDAAESLPWLLDTVFSLGGRVRPYHKYLPWELEQHPLPGWTADGLLSLVERTLDGDPAAIRETFERVLDHRREFDRSQPEPVLVPIVDGWGSELALFDS</sequence>
<comment type="caution">
    <text evidence="1">The sequence shown here is derived from an EMBL/GenBank/DDBJ whole genome shotgun (WGS) entry which is preliminary data.</text>
</comment>
<keyword evidence="2" id="KW-1185">Reference proteome</keyword>
<dbReference type="Proteomes" id="UP001139485">
    <property type="component" value="Unassembled WGS sequence"/>
</dbReference>
<dbReference type="EMBL" id="JAMOIL010000001">
    <property type="protein sequence ID" value="MCM0618738.1"/>
    <property type="molecule type" value="Genomic_DNA"/>
</dbReference>
<dbReference type="SUPFAM" id="SSF81301">
    <property type="entry name" value="Nucleotidyltransferase"/>
    <property type="match status" value="1"/>
</dbReference>
<dbReference type="Gene3D" id="3.30.460.10">
    <property type="entry name" value="Beta Polymerase, domain 2"/>
    <property type="match status" value="1"/>
</dbReference>
<evidence type="ECO:0000313" key="2">
    <source>
        <dbReference type="Proteomes" id="UP001139485"/>
    </source>
</evidence>